<dbReference type="KEGG" id="xla:108711378"/>
<dbReference type="GO" id="GO:0005789">
    <property type="term" value="C:endoplasmic reticulum membrane"/>
    <property type="evidence" value="ECO:0000318"/>
    <property type="project" value="GO_Central"/>
</dbReference>
<feature type="transmembrane region" description="Helical" evidence="9">
    <location>
        <begin position="350"/>
        <end position="369"/>
    </location>
</feature>
<dbReference type="GeneID" id="108711378"/>
<evidence type="ECO:0000256" key="3">
    <source>
        <dbReference type="ARBA" id="ARBA00022679"/>
    </source>
</evidence>
<evidence type="ECO:0000256" key="5">
    <source>
        <dbReference type="ARBA" id="ARBA00022824"/>
    </source>
</evidence>
<dbReference type="GO" id="GO:0006506">
    <property type="term" value="P:GPI anchor biosynthetic process"/>
    <property type="evidence" value="ECO:0000318"/>
    <property type="project" value="GO_Central"/>
</dbReference>
<sequence>MEKVRNRAIWPYPRQDTQGAVKLRKRKSRLYSKEAASACPGAGLLGESTYLVLAAVGFRLFNCVMVQTSFVPDEYWQSLEVAHNMTFNYGYLTWEWTEGLRGFFYPLMFAVIYKALYLLGKDHVWFLIWIPRLAQAVLSGIADVRLYSLVRHLENTELAKWVYFCQLCSWFTWYCSTRTLTNTMEAVLSTFALYYYPLEGSSTKSSTKYLICVALAFLIRPTALILWIPLLFYHFAKEKKKADLVVHQYLPIGILTLATSLIVDRIFFGKWTFVQWNFLKFNVLQDLGSFYGSHPWHWYITQGVPVILCTHLPFFIHGCMVTPKKYQILLVAVAWTVLIYSALSHKEFRFLYPVLPVCMVFCGFSFSNLKRWKKSAVGFLVLSNLFPALYTGLIHQRGALDIMSAIQKLCKMENSSASSLFILMPCHSIPFYSHVHCPIKMNFLECPPDLSESDVYIDEAEVFYASPLAWLNAEFYNKTLLPTHLIMFSVLQPEILSFLTNNNYVKTRSVFHTHVPVGRTGSHIYMYERSDQ</sequence>
<keyword evidence="10" id="KW-1185">Reference proteome</keyword>
<evidence type="ECO:0000313" key="12">
    <source>
        <dbReference type="Xenbase" id="XB-GENE-17335349"/>
    </source>
</evidence>
<evidence type="ECO:0000256" key="7">
    <source>
        <dbReference type="ARBA" id="ARBA00023136"/>
    </source>
</evidence>
<keyword evidence="5 9" id="KW-0256">Endoplasmic reticulum</keyword>
<dbReference type="RefSeq" id="XP_018108550.1">
    <property type="nucleotide sequence ID" value="XM_018253061.2"/>
</dbReference>
<feature type="transmembrane region" description="Helical" evidence="9">
    <location>
        <begin position="208"/>
        <end position="232"/>
    </location>
</feature>
<dbReference type="CTD" id="108711378"/>
<comment type="subcellular location">
    <subcellularLocation>
        <location evidence="1 9">Endoplasmic reticulum membrane</location>
        <topology evidence="1 9">Multi-pass membrane protein</topology>
    </subcellularLocation>
</comment>
<name>A0A8J0UK15_XENLA</name>
<reference evidence="11" key="1">
    <citation type="submission" date="2025-08" db="UniProtKB">
        <authorList>
            <consortium name="RefSeq"/>
        </authorList>
    </citation>
    <scope>IDENTIFICATION</scope>
    <source>
        <strain evidence="11">J_2021</strain>
        <tissue evidence="11">Erythrocytes</tissue>
    </source>
</reference>
<evidence type="ECO:0000256" key="4">
    <source>
        <dbReference type="ARBA" id="ARBA00022692"/>
    </source>
</evidence>
<comment type="similarity">
    <text evidence="9">Belongs to the glycosyltransferase 22 family.</text>
</comment>
<gene>
    <name evidence="11 12" type="primary">pigb.L</name>
</gene>
<protein>
    <recommendedName>
        <fullName evidence="9">Mannosyltransferase</fullName>
        <ecNumber evidence="9">2.4.1.-</ecNumber>
    </recommendedName>
</protein>
<dbReference type="Xenbase" id="XB-GENE-17335349">
    <property type="gene designation" value="pigb.L"/>
</dbReference>
<keyword evidence="2 9" id="KW-0328">Glycosyltransferase</keyword>
<evidence type="ECO:0000256" key="2">
    <source>
        <dbReference type="ARBA" id="ARBA00022676"/>
    </source>
</evidence>
<feature type="transmembrane region" description="Helical" evidence="9">
    <location>
        <begin position="244"/>
        <end position="263"/>
    </location>
</feature>
<dbReference type="Proteomes" id="UP000186698">
    <property type="component" value="Chromosome 3L"/>
</dbReference>
<comment type="function">
    <text evidence="8">Alpha-1,2-mannosyltransferase that catalyzes the transfer of the third mannose, via an alpha-1,2 bond, from a dolichol-phosphate-mannose (Dol-P-Man) to an alpha-D-Man-(1-&gt;6)-2-PEtn-alpha-D-Man-(1-&gt;4)-alpha-D-GlcN-(1-&gt;6)-(1-radyl,2-acyl-sn-glycero-3-phospho)-2-acyl-inositol intermediate to generate an alpha-D-Man-(1-&gt;2)-alpha-D-Man-(1-&gt;6)-2-PEtn-alpha-D-Man-(1-&gt;4)-alpha-D-GlcN-(1-&gt;6)-(1-radyl,2-acyl-sn-glycero-3-phospho)-2-acyl-inositol (also termed H6) and participates in the nineth step of the glycosylphosphatidylinositol-anchor biosynthesis. May also add the third mannose to an alpha-D-Man-(1-&gt;6)-alpha-D-Man-(1-&gt;4)-alpha-D-GlcN-(1-&gt;6)-(1-radyl,2-acyl-sn-glycero-3-phospho)-2-acyl-inositol (also termed H3) intermediate generating an alpha-D-Man-(1-&gt;2)-alpha-D-Man-(1-&gt;6)-alpha-D-Man-(1-&gt;4)-alpha-D-GlcN-(1-&gt;6)-(1-radyl,2-acyl-sn-glycero-3-phospho)-2-acyl-inositol (also termed H4).</text>
</comment>
<dbReference type="GO" id="GO:0000026">
    <property type="term" value="F:alpha-1,2-mannosyltransferase activity"/>
    <property type="evidence" value="ECO:0000318"/>
    <property type="project" value="GO_Central"/>
</dbReference>
<feature type="transmembrane region" description="Helical" evidence="9">
    <location>
        <begin position="296"/>
        <end position="316"/>
    </location>
</feature>
<evidence type="ECO:0000256" key="8">
    <source>
        <dbReference type="ARBA" id="ARBA00093333"/>
    </source>
</evidence>
<keyword evidence="4 9" id="KW-0812">Transmembrane</keyword>
<evidence type="ECO:0000313" key="11">
    <source>
        <dbReference type="RefSeq" id="XP_018108550.1"/>
    </source>
</evidence>
<accession>A0A8J0UK15</accession>
<keyword evidence="6 9" id="KW-1133">Transmembrane helix</keyword>
<evidence type="ECO:0000256" key="9">
    <source>
        <dbReference type="RuleBase" id="RU363075"/>
    </source>
</evidence>
<dbReference type="AGR" id="Xenbase:XB-GENE-17335349"/>
<dbReference type="EC" id="2.4.1.-" evidence="9"/>
<evidence type="ECO:0000313" key="10">
    <source>
        <dbReference type="Proteomes" id="UP000186698"/>
    </source>
</evidence>
<dbReference type="PANTHER" id="PTHR22760:SF4">
    <property type="entry name" value="GPI MANNOSYLTRANSFERASE 3"/>
    <property type="match status" value="1"/>
</dbReference>
<keyword evidence="3" id="KW-0808">Transferase</keyword>
<feature type="transmembrane region" description="Helical" evidence="9">
    <location>
        <begin position="102"/>
        <end position="120"/>
    </location>
</feature>
<proteinExistence type="inferred from homology"/>
<dbReference type="InterPro" id="IPR005599">
    <property type="entry name" value="GPI_mannosylTrfase"/>
</dbReference>
<evidence type="ECO:0000256" key="6">
    <source>
        <dbReference type="ARBA" id="ARBA00022989"/>
    </source>
</evidence>
<feature type="transmembrane region" description="Helical" evidence="9">
    <location>
        <begin position="328"/>
        <end position="344"/>
    </location>
</feature>
<dbReference type="Pfam" id="PF03901">
    <property type="entry name" value="Glyco_transf_22"/>
    <property type="match status" value="1"/>
</dbReference>
<dbReference type="AlphaFoldDB" id="A0A8J0UK15"/>
<dbReference type="PANTHER" id="PTHR22760">
    <property type="entry name" value="GLYCOSYLTRANSFERASE"/>
    <property type="match status" value="1"/>
</dbReference>
<keyword evidence="7 9" id="KW-0472">Membrane</keyword>
<evidence type="ECO:0000256" key="1">
    <source>
        <dbReference type="ARBA" id="ARBA00004477"/>
    </source>
</evidence>
<organism evidence="10 11">
    <name type="scientific">Xenopus laevis</name>
    <name type="common">African clawed frog</name>
    <dbReference type="NCBI Taxonomy" id="8355"/>
    <lineage>
        <taxon>Eukaryota</taxon>
        <taxon>Metazoa</taxon>
        <taxon>Chordata</taxon>
        <taxon>Craniata</taxon>
        <taxon>Vertebrata</taxon>
        <taxon>Euteleostomi</taxon>
        <taxon>Amphibia</taxon>
        <taxon>Batrachia</taxon>
        <taxon>Anura</taxon>
        <taxon>Pipoidea</taxon>
        <taxon>Pipidae</taxon>
        <taxon>Xenopodinae</taxon>
        <taxon>Xenopus</taxon>
        <taxon>Xenopus</taxon>
    </lineage>
</organism>
<dbReference type="OrthoDB" id="416834at2759"/>
<feature type="transmembrane region" description="Helical" evidence="9">
    <location>
        <begin position="376"/>
        <end position="394"/>
    </location>
</feature>